<feature type="coiled-coil region" evidence="15">
    <location>
        <begin position="185"/>
        <end position="219"/>
    </location>
</feature>
<evidence type="ECO:0000256" key="12">
    <source>
        <dbReference type="ARBA" id="ARBA00023175"/>
    </source>
</evidence>
<evidence type="ECO:0000256" key="3">
    <source>
        <dbReference type="ARBA" id="ARBA00004430"/>
    </source>
</evidence>
<dbReference type="GO" id="GO:0035735">
    <property type="term" value="P:intraciliary transport involved in cilium assembly"/>
    <property type="evidence" value="ECO:0007669"/>
    <property type="project" value="InterPro"/>
</dbReference>
<evidence type="ECO:0000256" key="7">
    <source>
        <dbReference type="ARBA" id="ARBA00022490"/>
    </source>
</evidence>
<dbReference type="STRING" id="31234.E3MN55"/>
<dbReference type="GO" id="GO:0097730">
    <property type="term" value="C:non-motile cilium"/>
    <property type="evidence" value="ECO:0007669"/>
    <property type="project" value="EnsemblMetazoa"/>
</dbReference>
<dbReference type="SUPFAM" id="SSF52540">
    <property type="entry name" value="P-loop containing nucleoside triphosphate hydrolases"/>
    <property type="match status" value="1"/>
</dbReference>
<keyword evidence="7" id="KW-0963">Cytoplasm</keyword>
<dbReference type="Pfam" id="PF05783">
    <property type="entry name" value="DLIC"/>
    <property type="match status" value="2"/>
</dbReference>
<dbReference type="OrthoDB" id="10263060at2759"/>
<evidence type="ECO:0000256" key="13">
    <source>
        <dbReference type="ARBA" id="ARBA00023212"/>
    </source>
</evidence>
<dbReference type="InParanoid" id="E3MN55"/>
<dbReference type="GeneID" id="9819328"/>
<dbReference type="eggNOG" id="KOG3929">
    <property type="taxonomic scope" value="Eukaryota"/>
</dbReference>
<evidence type="ECO:0000256" key="2">
    <source>
        <dbReference type="ARBA" id="ARBA00004300"/>
    </source>
</evidence>
<dbReference type="InterPro" id="IPR027417">
    <property type="entry name" value="P-loop_NTPase"/>
</dbReference>
<proteinExistence type="inferred from homology"/>
<evidence type="ECO:0000256" key="5">
    <source>
        <dbReference type="ARBA" id="ARBA00018863"/>
    </source>
</evidence>
<dbReference type="GO" id="GO:0036064">
    <property type="term" value="C:ciliary basal body"/>
    <property type="evidence" value="ECO:0007669"/>
    <property type="project" value="EnsemblMetazoa"/>
</dbReference>
<dbReference type="FunCoup" id="E3MN55">
    <property type="interactions" value="371"/>
</dbReference>
<keyword evidence="6" id="KW-0217">Developmental protein</keyword>
<dbReference type="InterPro" id="IPR040045">
    <property type="entry name" value="DYNC2LI1"/>
</dbReference>
<keyword evidence="12" id="KW-0505">Motor protein</keyword>
<keyword evidence="13" id="KW-0206">Cytoskeleton</keyword>
<evidence type="ECO:0000256" key="6">
    <source>
        <dbReference type="ARBA" id="ARBA00022473"/>
    </source>
</evidence>
<evidence type="ECO:0000256" key="14">
    <source>
        <dbReference type="ARBA" id="ARBA00023273"/>
    </source>
</evidence>
<keyword evidence="9" id="KW-0970">Cilium biogenesis/degradation</keyword>
<keyword evidence="14" id="KW-0966">Cell projection</keyword>
<dbReference type="EMBL" id="DS268459">
    <property type="protein sequence ID" value="EFP05996.1"/>
    <property type="molecule type" value="Genomic_DNA"/>
</dbReference>
<dbReference type="Proteomes" id="UP000008281">
    <property type="component" value="Unassembled WGS sequence"/>
</dbReference>
<dbReference type="GO" id="GO:0005868">
    <property type="term" value="C:cytoplasmic dynein complex"/>
    <property type="evidence" value="ECO:0007669"/>
    <property type="project" value="InterPro"/>
</dbReference>
<dbReference type="GO" id="GO:0035721">
    <property type="term" value="P:intraciliary retrograde transport"/>
    <property type="evidence" value="ECO:0007669"/>
    <property type="project" value="EnsemblMetazoa"/>
</dbReference>
<protein>
    <recommendedName>
        <fullName evidence="5">Cytoplasmic dynein 2 light intermediate chain 1</fullName>
    </recommendedName>
</protein>
<dbReference type="GO" id="GO:1905515">
    <property type="term" value="P:non-motile cilium assembly"/>
    <property type="evidence" value="ECO:0007669"/>
    <property type="project" value="EnsemblMetazoa"/>
</dbReference>
<evidence type="ECO:0000313" key="16">
    <source>
        <dbReference type="EMBL" id="EFP05996.1"/>
    </source>
</evidence>
<dbReference type="PANTHER" id="PTHR13236:SF0">
    <property type="entry name" value="CYTOPLASMIC DYNEIN 2 LIGHT INTERMEDIATE CHAIN 1"/>
    <property type="match status" value="1"/>
</dbReference>
<dbReference type="AlphaFoldDB" id="E3MN55"/>
<evidence type="ECO:0000313" key="17">
    <source>
        <dbReference type="Proteomes" id="UP000008281"/>
    </source>
</evidence>
<accession>E3MN55</accession>
<keyword evidence="11" id="KW-0969">Cilium</keyword>
<evidence type="ECO:0000256" key="1">
    <source>
        <dbReference type="ARBA" id="ARBA00004120"/>
    </source>
</evidence>
<dbReference type="GO" id="GO:0005813">
    <property type="term" value="C:centrosome"/>
    <property type="evidence" value="ECO:0007669"/>
    <property type="project" value="UniProtKB-SubCell"/>
</dbReference>
<evidence type="ECO:0000256" key="11">
    <source>
        <dbReference type="ARBA" id="ARBA00023069"/>
    </source>
</evidence>
<organism evidence="17">
    <name type="scientific">Caenorhabditis remanei</name>
    <name type="common">Caenorhabditis vulgaris</name>
    <dbReference type="NCBI Taxonomy" id="31234"/>
    <lineage>
        <taxon>Eukaryota</taxon>
        <taxon>Metazoa</taxon>
        <taxon>Ecdysozoa</taxon>
        <taxon>Nematoda</taxon>
        <taxon>Chromadorea</taxon>
        <taxon>Rhabditida</taxon>
        <taxon>Rhabditina</taxon>
        <taxon>Rhabditomorpha</taxon>
        <taxon>Rhabditoidea</taxon>
        <taxon>Rhabditidae</taxon>
        <taxon>Peloderinae</taxon>
        <taxon>Caenorhabditis</taxon>
    </lineage>
</organism>
<evidence type="ECO:0000256" key="15">
    <source>
        <dbReference type="SAM" id="Coils"/>
    </source>
</evidence>
<dbReference type="KEGG" id="crq:GCK72_017405"/>
<dbReference type="Gene3D" id="3.40.50.300">
    <property type="entry name" value="P-loop containing nucleotide triphosphate hydrolases"/>
    <property type="match status" value="1"/>
</dbReference>
<dbReference type="HOGENOM" id="CLU_049395_0_0_1"/>
<keyword evidence="10" id="KW-0243">Dynein</keyword>
<dbReference type="GO" id="GO:0035869">
    <property type="term" value="C:ciliary transition zone"/>
    <property type="evidence" value="ECO:0007669"/>
    <property type="project" value="EnsemblMetazoa"/>
</dbReference>
<feature type="coiled-coil region" evidence="15">
    <location>
        <begin position="50"/>
        <end position="77"/>
    </location>
</feature>
<reference evidence="16" key="1">
    <citation type="submission" date="2007-07" db="EMBL/GenBank/DDBJ databases">
        <title>PCAP assembly of the Caenorhabditis remanei genome.</title>
        <authorList>
            <consortium name="The Caenorhabditis remanei Sequencing Consortium"/>
            <person name="Wilson R.K."/>
        </authorList>
    </citation>
    <scope>NUCLEOTIDE SEQUENCE [LARGE SCALE GENOMIC DNA]</scope>
    <source>
        <strain evidence="16">PB4641</strain>
    </source>
</reference>
<dbReference type="PANTHER" id="PTHR13236">
    <property type="entry name" value="DYNEIN 2 LIGHT INTERMEDIATE CHAIN, ISOFORM 2"/>
    <property type="match status" value="1"/>
</dbReference>
<sequence length="416" mass="48288">MLFLYIKINVLLSPFLFEFRFHGDRFILLSEGTRSSSLFPLFLFYTMNIWDLAKQKLVENKQRAAELEQKLDDENGVATDNYLAEVRRRHESHIIIAGNRKCGKSSFMLNFLERKEDLKESVGLEFTYARRTRGNVKDVANLWELGGGSSVTELLSVPITMKNVETCSLIVLLDMTNLDEVWITIEKTVDTVRRLVENLEKQDNNLQKRLAEKMRLRLEKYDSGSLKMCTPCPIPMTIVATKYDEFQNFESEKRRHLCQFLRFLAYSYGANLMMYSSRMEQFPKLVKNMISHFAFGTVCPQGYITDHNKPMFIKCGFDNLESIGIPPGSENFMGASSPFNLWRESFISIWPQKSGNLDVEDTKKQDPMIDPVFKEPNIDNLVEIKRKELENHIRSKRDREAAEARAAERIAKINLR</sequence>
<comment type="similarity">
    <text evidence="4">Belongs to the dynein light intermediate chain family.</text>
</comment>
<evidence type="ECO:0000256" key="10">
    <source>
        <dbReference type="ARBA" id="ARBA00023017"/>
    </source>
</evidence>
<dbReference type="InterPro" id="IPR022780">
    <property type="entry name" value="Dynein_light_int_chain"/>
</dbReference>
<dbReference type="OMA" id="FWEIAQG"/>
<name>E3MN55_CAERE</name>
<keyword evidence="15" id="KW-0175">Coiled coil</keyword>
<keyword evidence="8" id="KW-0493">Microtubule</keyword>
<dbReference type="GO" id="GO:0005874">
    <property type="term" value="C:microtubule"/>
    <property type="evidence" value="ECO:0007669"/>
    <property type="project" value="UniProtKB-KW"/>
</dbReference>
<dbReference type="GO" id="GO:0005930">
    <property type="term" value="C:axoneme"/>
    <property type="evidence" value="ECO:0007669"/>
    <property type="project" value="UniProtKB-SubCell"/>
</dbReference>
<dbReference type="GO" id="GO:0045504">
    <property type="term" value="F:dynein heavy chain binding"/>
    <property type="evidence" value="ECO:0007669"/>
    <property type="project" value="TreeGrafter"/>
</dbReference>
<comment type="subcellular location">
    <subcellularLocation>
        <location evidence="3">Cytoplasm</location>
        <location evidence="3">Cytoskeleton</location>
        <location evidence="3">Cilium axoneme</location>
    </subcellularLocation>
    <subcellularLocation>
        <location evidence="1">Cytoplasm</location>
        <location evidence="1">Cytoskeleton</location>
        <location evidence="1">Cilium basal body</location>
    </subcellularLocation>
    <subcellularLocation>
        <location evidence="2">Cytoplasm</location>
        <location evidence="2">Cytoskeleton</location>
        <location evidence="2">Microtubule organizing center</location>
        <location evidence="2">Centrosome</location>
    </subcellularLocation>
</comment>
<gene>
    <name evidence="16" type="primary">Cre-xbx-1</name>
    <name evidence="16" type="ORF">CRE_04951</name>
</gene>
<dbReference type="GO" id="GO:0097546">
    <property type="term" value="C:ciliary base"/>
    <property type="evidence" value="ECO:0007669"/>
    <property type="project" value="EnsemblMetazoa"/>
</dbReference>
<evidence type="ECO:0000256" key="9">
    <source>
        <dbReference type="ARBA" id="ARBA00022794"/>
    </source>
</evidence>
<evidence type="ECO:0000256" key="8">
    <source>
        <dbReference type="ARBA" id="ARBA00022701"/>
    </source>
</evidence>
<keyword evidence="17" id="KW-1185">Reference proteome</keyword>
<evidence type="ECO:0000256" key="4">
    <source>
        <dbReference type="ARBA" id="ARBA00006831"/>
    </source>
</evidence>
<dbReference type="CTD" id="9819328"/>
<dbReference type="RefSeq" id="XP_003102377.2">
    <property type="nucleotide sequence ID" value="XM_003102329.2"/>
</dbReference>